<dbReference type="AlphaFoldDB" id="A0AAN0T316"/>
<evidence type="ECO:0000313" key="2">
    <source>
        <dbReference type="Proteomes" id="UP000032024"/>
    </source>
</evidence>
<protein>
    <submittedName>
        <fullName evidence="1">Uncharacterized protein</fullName>
    </submittedName>
</protein>
<keyword evidence="2" id="KW-1185">Reference proteome</keyword>
<reference evidence="2" key="1">
    <citation type="submission" date="2015-01" db="EMBL/GenBank/DDBJ databases">
        <title>Comparative genome analysis of Bacillus coagulans HM-08, Clostridium butyricum HM-68, Bacillus subtilis HM-66 and Bacillus paralicheniformis BL-09.</title>
        <authorList>
            <person name="Zhang H."/>
        </authorList>
    </citation>
    <scope>NUCLEOTIDE SEQUENCE [LARGE SCALE GENOMIC DNA]</scope>
    <source>
        <strain evidence="2">HM-08</strain>
    </source>
</reference>
<evidence type="ECO:0000313" key="1">
    <source>
        <dbReference type="EMBL" id="AJO21054.1"/>
    </source>
</evidence>
<dbReference type="Proteomes" id="UP000032024">
    <property type="component" value="Chromosome"/>
</dbReference>
<name>A0AAN0T316_HEYCO</name>
<proteinExistence type="predicted"/>
<accession>A0AAN0T316</accession>
<gene>
    <name evidence="1" type="ORF">SB48_HM08orf00396</name>
</gene>
<sequence>MVLLKRFSAAIHFKNKTGPDTIEMRGIGPDVEEDFAS</sequence>
<dbReference type="EMBL" id="CP010525">
    <property type="protein sequence ID" value="AJO21054.1"/>
    <property type="molecule type" value="Genomic_DNA"/>
</dbReference>
<organism evidence="1 2">
    <name type="scientific">Heyndrickxia coagulans</name>
    <name type="common">Weizmannia coagulans</name>
    <dbReference type="NCBI Taxonomy" id="1398"/>
    <lineage>
        <taxon>Bacteria</taxon>
        <taxon>Bacillati</taxon>
        <taxon>Bacillota</taxon>
        <taxon>Bacilli</taxon>
        <taxon>Bacillales</taxon>
        <taxon>Bacillaceae</taxon>
        <taxon>Heyndrickxia</taxon>
    </lineage>
</organism>